<evidence type="ECO:0000259" key="2">
    <source>
        <dbReference type="Pfam" id="PF23451"/>
    </source>
</evidence>
<evidence type="ECO:0000313" key="4">
    <source>
        <dbReference type="Proteomes" id="UP001226867"/>
    </source>
</evidence>
<keyword evidence="4" id="KW-1185">Reference proteome</keyword>
<name>A0ABT9S2T6_9BURK</name>
<dbReference type="InterPro" id="IPR011883">
    <property type="entry name" value="PaaD-like"/>
</dbReference>
<dbReference type="RefSeq" id="WP_370869255.1">
    <property type="nucleotide sequence ID" value="NZ_JAUSRO010000003.1"/>
</dbReference>
<dbReference type="EMBL" id="JAUSRO010000003">
    <property type="protein sequence ID" value="MDP9898660.1"/>
    <property type="molecule type" value="Genomic_DNA"/>
</dbReference>
<dbReference type="Pfam" id="PF23451">
    <property type="entry name" value="Zn_ribbon_PaaD"/>
    <property type="match status" value="1"/>
</dbReference>
<dbReference type="InterPro" id="IPR056572">
    <property type="entry name" value="Zn_ribbon_PaaD"/>
</dbReference>
<evidence type="ECO:0000313" key="3">
    <source>
        <dbReference type="EMBL" id="MDP9898660.1"/>
    </source>
</evidence>
<protein>
    <submittedName>
        <fullName evidence="3">Ring-1,2-phenylacetyl-CoA epoxidase subunit PaaD</fullName>
    </submittedName>
</protein>
<dbReference type="PANTHER" id="PTHR42831:SF3">
    <property type="entry name" value="1,2-PHENYLACETYL-COA EPOXIDASE, SUBUNIT D-RELATED"/>
    <property type="match status" value="1"/>
</dbReference>
<dbReference type="InterPro" id="IPR002744">
    <property type="entry name" value="MIP18-like"/>
</dbReference>
<reference evidence="3 4" key="1">
    <citation type="submission" date="2023-07" db="EMBL/GenBank/DDBJ databases">
        <title>Sorghum-associated microbial communities from plants grown in Nebraska, USA.</title>
        <authorList>
            <person name="Schachtman D."/>
        </authorList>
    </citation>
    <scope>NUCLEOTIDE SEQUENCE [LARGE SCALE GENOMIC DNA]</scope>
    <source>
        <strain evidence="3 4">DS1607</strain>
    </source>
</reference>
<dbReference type="Pfam" id="PF01883">
    <property type="entry name" value="FeS_assembly_P"/>
    <property type="match status" value="1"/>
</dbReference>
<organism evidence="3 4">
    <name type="scientific">Variovorax ginsengisoli</name>
    <dbReference type="NCBI Taxonomy" id="363844"/>
    <lineage>
        <taxon>Bacteria</taxon>
        <taxon>Pseudomonadati</taxon>
        <taxon>Pseudomonadota</taxon>
        <taxon>Betaproteobacteria</taxon>
        <taxon>Burkholderiales</taxon>
        <taxon>Comamonadaceae</taxon>
        <taxon>Variovorax</taxon>
    </lineage>
</organism>
<dbReference type="PANTHER" id="PTHR42831">
    <property type="entry name" value="FE-S PROTEIN MATURATION AUXILIARY FACTOR YITW"/>
    <property type="match status" value="1"/>
</dbReference>
<dbReference type="Proteomes" id="UP001226867">
    <property type="component" value="Unassembled WGS sequence"/>
</dbReference>
<feature type="domain" description="PaaD zinc beta ribbon" evidence="2">
    <location>
        <begin position="131"/>
        <end position="174"/>
    </location>
</feature>
<dbReference type="SUPFAM" id="SSF117916">
    <property type="entry name" value="Fe-S cluster assembly (FSCA) domain-like"/>
    <property type="match status" value="1"/>
</dbReference>
<evidence type="ECO:0000259" key="1">
    <source>
        <dbReference type="Pfam" id="PF01883"/>
    </source>
</evidence>
<dbReference type="Gene3D" id="3.30.300.130">
    <property type="entry name" value="Fe-S cluster assembly (FSCA)"/>
    <property type="match status" value="1"/>
</dbReference>
<dbReference type="InterPro" id="IPR034904">
    <property type="entry name" value="FSCA_dom_sf"/>
</dbReference>
<accession>A0ABT9S2T6</accession>
<feature type="domain" description="MIP18 family-like" evidence="1">
    <location>
        <begin position="17"/>
        <end position="78"/>
    </location>
</feature>
<proteinExistence type="predicted"/>
<gene>
    <name evidence="3" type="ORF">J2W36_000904</name>
</gene>
<dbReference type="NCBIfam" id="TIGR02159">
    <property type="entry name" value="PA_CoA_Oxy4"/>
    <property type="match status" value="1"/>
</dbReference>
<dbReference type="InterPro" id="IPR052339">
    <property type="entry name" value="Fe-S_Maturation_MIP18"/>
</dbReference>
<comment type="caution">
    <text evidence="3">The sequence shown here is derived from an EMBL/GenBank/DDBJ whole genome shotgun (WGS) entry which is preliminary data.</text>
</comment>
<sequence>MSELLAEDTRAARVHAAWAVLDTVLDPEVPAVSVRELGIVRDVVDRDDALEIVLTPTYSGCPATEVIAHDVQSALVAAGLGPVTISLRRAPAWTTDWITAEGRQKLAAYGIAPPHGVAAGEAVPVRFFGRSLAPALACPRCGSTHTERLSAFGSTACKALHRCLACKEPFEHFKPL</sequence>